<gene>
    <name evidence="2" type="ORF">ILEXP_LOCUS29532</name>
</gene>
<reference evidence="2 3" key="1">
    <citation type="submission" date="2024-02" db="EMBL/GenBank/DDBJ databases">
        <authorList>
            <person name="Vignale AGUSTIN F."/>
            <person name="Sosa J E."/>
            <person name="Modenutti C."/>
        </authorList>
    </citation>
    <scope>NUCLEOTIDE SEQUENCE [LARGE SCALE GENOMIC DNA]</scope>
</reference>
<dbReference type="Proteomes" id="UP001642360">
    <property type="component" value="Unassembled WGS sequence"/>
</dbReference>
<evidence type="ECO:0000313" key="2">
    <source>
        <dbReference type="EMBL" id="CAK9160751.1"/>
    </source>
</evidence>
<protein>
    <submittedName>
        <fullName evidence="2">Uncharacterized protein</fullName>
    </submittedName>
</protein>
<evidence type="ECO:0000256" key="1">
    <source>
        <dbReference type="SAM" id="MobiDB-lite"/>
    </source>
</evidence>
<feature type="region of interest" description="Disordered" evidence="1">
    <location>
        <begin position="32"/>
        <end position="64"/>
    </location>
</feature>
<organism evidence="2 3">
    <name type="scientific">Ilex paraguariensis</name>
    <name type="common">yerba mate</name>
    <dbReference type="NCBI Taxonomy" id="185542"/>
    <lineage>
        <taxon>Eukaryota</taxon>
        <taxon>Viridiplantae</taxon>
        <taxon>Streptophyta</taxon>
        <taxon>Embryophyta</taxon>
        <taxon>Tracheophyta</taxon>
        <taxon>Spermatophyta</taxon>
        <taxon>Magnoliopsida</taxon>
        <taxon>eudicotyledons</taxon>
        <taxon>Gunneridae</taxon>
        <taxon>Pentapetalae</taxon>
        <taxon>asterids</taxon>
        <taxon>campanulids</taxon>
        <taxon>Aquifoliales</taxon>
        <taxon>Aquifoliaceae</taxon>
        <taxon>Ilex</taxon>
    </lineage>
</organism>
<dbReference type="AlphaFoldDB" id="A0ABC8SY07"/>
<sequence>MVQTKIAPSLPEVQAAATFLIDQNYLVHSSDGLSLDDDRGLQRSAEPLDKGYVSNTEASTECTD</sequence>
<dbReference type="EMBL" id="CAUOFW020003569">
    <property type="protein sequence ID" value="CAK9160751.1"/>
    <property type="molecule type" value="Genomic_DNA"/>
</dbReference>
<feature type="non-terminal residue" evidence="2">
    <location>
        <position position="64"/>
    </location>
</feature>
<proteinExistence type="predicted"/>
<feature type="compositionally biased region" description="Polar residues" evidence="1">
    <location>
        <begin position="53"/>
        <end position="64"/>
    </location>
</feature>
<keyword evidence="3" id="KW-1185">Reference proteome</keyword>
<comment type="caution">
    <text evidence="2">The sequence shown here is derived from an EMBL/GenBank/DDBJ whole genome shotgun (WGS) entry which is preliminary data.</text>
</comment>
<accession>A0ABC8SY07</accession>
<feature type="compositionally biased region" description="Basic and acidic residues" evidence="1">
    <location>
        <begin position="36"/>
        <end position="49"/>
    </location>
</feature>
<evidence type="ECO:0000313" key="3">
    <source>
        <dbReference type="Proteomes" id="UP001642360"/>
    </source>
</evidence>
<name>A0ABC8SY07_9AQUA</name>